<proteinExistence type="predicted"/>
<reference evidence="5 6" key="1">
    <citation type="submission" date="2019-04" db="EMBL/GenBank/DDBJ databases">
        <title>Phreatobacter aquaticus sp. nov.</title>
        <authorList>
            <person name="Choi A."/>
        </authorList>
    </citation>
    <scope>NUCLEOTIDE SEQUENCE [LARGE SCALE GENOMIC DNA]</scope>
    <source>
        <strain evidence="5 6">KCTC 52518</strain>
    </source>
</reference>
<dbReference type="CDD" id="cd01563">
    <property type="entry name" value="Thr-synth_1"/>
    <property type="match status" value="1"/>
</dbReference>
<evidence type="ECO:0000256" key="1">
    <source>
        <dbReference type="ARBA" id="ARBA00001933"/>
    </source>
</evidence>
<dbReference type="GO" id="GO:0004794">
    <property type="term" value="F:threonine deaminase activity"/>
    <property type="evidence" value="ECO:0007669"/>
    <property type="project" value="TreeGrafter"/>
</dbReference>
<keyword evidence="6" id="KW-1185">Reference proteome</keyword>
<feature type="domain" description="Tryptophan synthase beta chain-like PALP" evidence="4">
    <location>
        <begin position="57"/>
        <end position="353"/>
    </location>
</feature>
<comment type="cofactor">
    <cofactor evidence="1">
        <name>pyridoxal 5'-phosphate</name>
        <dbReference type="ChEBI" id="CHEBI:597326"/>
    </cofactor>
</comment>
<dbReference type="PANTHER" id="PTHR48078:SF6">
    <property type="entry name" value="L-THREONINE DEHYDRATASE CATABOLIC TDCB"/>
    <property type="match status" value="1"/>
</dbReference>
<evidence type="ECO:0000259" key="4">
    <source>
        <dbReference type="Pfam" id="PF00291"/>
    </source>
</evidence>
<evidence type="ECO:0000256" key="3">
    <source>
        <dbReference type="ARBA" id="ARBA00023239"/>
    </source>
</evidence>
<dbReference type="GO" id="GO:0006565">
    <property type="term" value="P:L-serine catabolic process"/>
    <property type="evidence" value="ECO:0007669"/>
    <property type="project" value="TreeGrafter"/>
</dbReference>
<protein>
    <submittedName>
        <fullName evidence="5">Pyridoxal-phosphate dependent enzyme</fullName>
    </submittedName>
</protein>
<evidence type="ECO:0000256" key="2">
    <source>
        <dbReference type="ARBA" id="ARBA00022898"/>
    </source>
</evidence>
<keyword evidence="3" id="KW-0456">Lyase</keyword>
<dbReference type="Pfam" id="PF00291">
    <property type="entry name" value="PALP"/>
    <property type="match status" value="1"/>
</dbReference>
<name>A0A4D7BG81_9HYPH</name>
<dbReference type="KEGG" id="pstg:E8M01_25035"/>
<dbReference type="InterPro" id="IPR050147">
    <property type="entry name" value="Ser/Thr_Dehydratase"/>
</dbReference>
<dbReference type="PROSITE" id="PS00165">
    <property type="entry name" value="DEHYDRATASE_SER_THR"/>
    <property type="match status" value="1"/>
</dbReference>
<dbReference type="GO" id="GO:0003941">
    <property type="term" value="F:L-serine ammonia-lyase activity"/>
    <property type="evidence" value="ECO:0007669"/>
    <property type="project" value="TreeGrafter"/>
</dbReference>
<dbReference type="GO" id="GO:0009097">
    <property type="term" value="P:isoleucine biosynthetic process"/>
    <property type="evidence" value="ECO:0007669"/>
    <property type="project" value="TreeGrafter"/>
</dbReference>
<evidence type="ECO:0000313" key="6">
    <source>
        <dbReference type="Proteomes" id="UP000298781"/>
    </source>
</evidence>
<evidence type="ECO:0000313" key="5">
    <source>
        <dbReference type="EMBL" id="QCI69413.1"/>
    </source>
</evidence>
<dbReference type="InterPro" id="IPR001926">
    <property type="entry name" value="TrpB-like_PALP"/>
</dbReference>
<dbReference type="InterPro" id="IPR000634">
    <property type="entry name" value="Ser/Thr_deHydtase_PyrdxlP-BS"/>
</dbReference>
<dbReference type="SUPFAM" id="SSF53686">
    <property type="entry name" value="Tryptophan synthase beta subunit-like PLP-dependent enzymes"/>
    <property type="match status" value="1"/>
</dbReference>
<dbReference type="AlphaFoldDB" id="A0A4D7BG81"/>
<dbReference type="PANTHER" id="PTHR48078">
    <property type="entry name" value="THREONINE DEHYDRATASE, MITOCHONDRIAL-RELATED"/>
    <property type="match status" value="1"/>
</dbReference>
<dbReference type="OrthoDB" id="9778118at2"/>
<dbReference type="InterPro" id="IPR036052">
    <property type="entry name" value="TrpB-like_PALP_sf"/>
</dbReference>
<dbReference type="Proteomes" id="UP000298781">
    <property type="component" value="Chromosome"/>
</dbReference>
<keyword evidence="2" id="KW-0663">Pyridoxal phosphate</keyword>
<dbReference type="EMBL" id="CP039690">
    <property type="protein sequence ID" value="QCI69413.1"/>
    <property type="molecule type" value="Genomic_DNA"/>
</dbReference>
<gene>
    <name evidence="5" type="ORF">E8M01_25035</name>
</gene>
<sequence>MDTAEHLPLDRPVWRSASGRPLMITPLAGIRRGDIDRSNRSLWRYAKSLPLHVAEPISLGEGCTPLVERKVDGAGVFCKLEWVMPTGSFKDRGASVMLSVLRQQGIDAVLEDSSGNGGAAIAGYAAAGGMKAKILVPASTQPGKTVQMRAYGAEVELVEGPRQATADAAVRQSDTIFYASHNWQAFFLQGTKTLAYELWEDLGFRAPDNVIIPLGAGSNVLGCDIGFGELKRSGEIDRLPRLFGVQPERCAPIHASFVAGVDMPVPVEIGPTIAEGTAIAQPVRLKEVIAALRRSGGRTVTVSEAALEAALWQSAREGLYVEPTSAGTFAAYRQLLAAGVIGRDQTTVLVLTGSGLKATQRVAGLMGVEM</sequence>
<dbReference type="Gene3D" id="3.40.50.1100">
    <property type="match status" value="2"/>
</dbReference>
<dbReference type="GO" id="GO:0006567">
    <property type="term" value="P:L-threonine catabolic process"/>
    <property type="evidence" value="ECO:0007669"/>
    <property type="project" value="TreeGrafter"/>
</dbReference>
<organism evidence="5 6">
    <name type="scientific">Phreatobacter stygius</name>
    <dbReference type="NCBI Taxonomy" id="1940610"/>
    <lineage>
        <taxon>Bacteria</taxon>
        <taxon>Pseudomonadati</taxon>
        <taxon>Pseudomonadota</taxon>
        <taxon>Alphaproteobacteria</taxon>
        <taxon>Hyphomicrobiales</taxon>
        <taxon>Phreatobacteraceae</taxon>
        <taxon>Phreatobacter</taxon>
    </lineage>
</organism>
<accession>A0A4D7BG81</accession>
<dbReference type="GO" id="GO:0030170">
    <property type="term" value="F:pyridoxal phosphate binding"/>
    <property type="evidence" value="ECO:0007669"/>
    <property type="project" value="InterPro"/>
</dbReference>